<dbReference type="AlphaFoldDB" id="A0A4V2KBZ6"/>
<reference evidence="1 2" key="1">
    <citation type="submission" date="2018-06" db="EMBL/GenBank/DDBJ databases">
        <title>Three novel Pseudomonas species isolated from symptomatic oak.</title>
        <authorList>
            <person name="Bueno-Gonzalez V."/>
            <person name="Brady C."/>
        </authorList>
    </citation>
    <scope>NUCLEOTIDE SEQUENCE [LARGE SCALE GENOMIC DNA]</scope>
    <source>
        <strain evidence="1 2">P17C</strain>
    </source>
</reference>
<comment type="caution">
    <text evidence="1">The sequence shown here is derived from an EMBL/GenBank/DDBJ whole genome shotgun (WGS) entry which is preliminary data.</text>
</comment>
<dbReference type="EMBL" id="QJUP01000031">
    <property type="protein sequence ID" value="TBU90055.1"/>
    <property type="molecule type" value="Genomic_DNA"/>
</dbReference>
<evidence type="ECO:0000313" key="2">
    <source>
        <dbReference type="Proteomes" id="UP000292639"/>
    </source>
</evidence>
<keyword evidence="2" id="KW-1185">Reference proteome</keyword>
<name>A0A4V2KBZ6_9GAMM</name>
<gene>
    <name evidence="1" type="ORF">DNJ96_16995</name>
</gene>
<dbReference type="Proteomes" id="UP000292639">
    <property type="component" value="Unassembled WGS sequence"/>
</dbReference>
<proteinExistence type="predicted"/>
<accession>A0A4V2KBZ6</accession>
<sequence>MIEVQQTACQFLEAEHYVEQNFSARSAQQCHEINARTWAARARNARPLLAMQGEFIIRVSNRDVPYPVDFWLRPYENHFTTAQPRIELPEYRIEEIPPGETREIRVDLPRSFYLWSSPRNGTPDYSLLIYDMAAHW</sequence>
<protein>
    <submittedName>
        <fullName evidence="1">Uncharacterized protein</fullName>
    </submittedName>
</protein>
<evidence type="ECO:0000313" key="1">
    <source>
        <dbReference type="EMBL" id="TBU90055.1"/>
    </source>
</evidence>
<organism evidence="1 2">
    <name type="scientific">Stutzerimonas kirkiae</name>
    <dbReference type="NCBI Taxonomy" id="2211392"/>
    <lineage>
        <taxon>Bacteria</taxon>
        <taxon>Pseudomonadati</taxon>
        <taxon>Pseudomonadota</taxon>
        <taxon>Gammaproteobacteria</taxon>
        <taxon>Pseudomonadales</taxon>
        <taxon>Pseudomonadaceae</taxon>
        <taxon>Stutzerimonas</taxon>
    </lineage>
</organism>